<dbReference type="Pfam" id="PF04932">
    <property type="entry name" value="Wzy_C"/>
    <property type="match status" value="1"/>
</dbReference>
<feature type="transmembrane region" description="Helical" evidence="5">
    <location>
        <begin position="231"/>
        <end position="248"/>
    </location>
</feature>
<evidence type="ECO:0000256" key="2">
    <source>
        <dbReference type="ARBA" id="ARBA00022692"/>
    </source>
</evidence>
<evidence type="ECO:0000256" key="1">
    <source>
        <dbReference type="ARBA" id="ARBA00004141"/>
    </source>
</evidence>
<feature type="transmembrane region" description="Helical" evidence="5">
    <location>
        <begin position="254"/>
        <end position="274"/>
    </location>
</feature>
<evidence type="ECO:0000313" key="7">
    <source>
        <dbReference type="EMBL" id="BCY27231.1"/>
    </source>
</evidence>
<dbReference type="EMBL" id="AP024749">
    <property type="protein sequence ID" value="BCY27231.1"/>
    <property type="molecule type" value="Genomic_DNA"/>
</dbReference>
<feature type="transmembrane region" description="Helical" evidence="5">
    <location>
        <begin position="163"/>
        <end position="185"/>
    </location>
</feature>
<dbReference type="Proteomes" id="UP000825258">
    <property type="component" value="Chromosome"/>
</dbReference>
<feature type="transmembrane region" description="Helical" evidence="5">
    <location>
        <begin position="205"/>
        <end position="224"/>
    </location>
</feature>
<reference evidence="7 8" key="1">
    <citation type="submission" date="2021-06" db="EMBL/GenBank/DDBJ databases">
        <title>Whole genome sequences of Flavobacterium sp. KK2020170 and assembly.</title>
        <authorList>
            <person name="Kitahara K."/>
            <person name="Miyoshi S."/>
            <person name="Uesaka K."/>
        </authorList>
    </citation>
    <scope>NUCLEOTIDE SEQUENCE [LARGE SCALE GENOMIC DNA]</scope>
    <source>
        <strain evidence="7 8">KK2020170</strain>
    </source>
</reference>
<dbReference type="InterPro" id="IPR007016">
    <property type="entry name" value="O-antigen_ligase-rel_domated"/>
</dbReference>
<keyword evidence="8" id="KW-1185">Reference proteome</keyword>
<evidence type="ECO:0000313" key="8">
    <source>
        <dbReference type="Proteomes" id="UP000825258"/>
    </source>
</evidence>
<dbReference type="RefSeq" id="WP_221258868.1">
    <property type="nucleotide sequence ID" value="NZ_AP024749.1"/>
</dbReference>
<dbReference type="InterPro" id="IPR051533">
    <property type="entry name" value="WaaL-like"/>
</dbReference>
<dbReference type="PANTHER" id="PTHR37422:SF21">
    <property type="entry name" value="EXOQ-LIKE PROTEIN"/>
    <property type="match status" value="1"/>
</dbReference>
<organism evidence="7 8">
    <name type="scientific">Flavobacterium okayamense</name>
    <dbReference type="NCBI Taxonomy" id="2830782"/>
    <lineage>
        <taxon>Bacteria</taxon>
        <taxon>Pseudomonadati</taxon>
        <taxon>Bacteroidota</taxon>
        <taxon>Flavobacteriia</taxon>
        <taxon>Flavobacteriales</taxon>
        <taxon>Flavobacteriaceae</taxon>
        <taxon>Flavobacterium</taxon>
    </lineage>
</organism>
<keyword evidence="4 5" id="KW-0472">Membrane</keyword>
<evidence type="ECO:0000256" key="4">
    <source>
        <dbReference type="ARBA" id="ARBA00023136"/>
    </source>
</evidence>
<sequence length="450" mass="50778">METNSGNKYLKLIFLHIILGVICFLLPVLTKLYSLIVFGGGLWYVIKNKNRNLEVLQVAAYITGIEVFFRMTNGMHITEYAKYSIIIFMILGMFYDGIKKSSYIYVLFLLLLLPGIFVGINNLRFDTNIRKAIAFNISGPVCLGISAIYCFGKDIKFEVLKKVLLYMTLPIATVTTYIFLFTPSVKDVVTNTQSNFEASGGYGPNQVSTVLGLGMFLFFFQILLNSKSRSIRLFNAILLGIVSFRAIVTFSRGGVMTGLAMIVFLLIFTFLLLNFKAKARLIYYAIIGIIFSLGIWTYSSLETQGMIDKRYANQSARGIEKESQLSGRETLMSTEMQMFLDNPFFGVGVGKNKEYREELTGIEAASHNEITRMVAEHGLFGVLAFIILLFTPILRFLANRRNIFIISFLAFWGLTINHAAMRLAAPAFIYALSLLNVIFVEENESIVHRE</sequence>
<gene>
    <name evidence="7" type="ORF">KK2020170_00990</name>
</gene>
<dbReference type="GO" id="GO:0016874">
    <property type="term" value="F:ligase activity"/>
    <property type="evidence" value="ECO:0007669"/>
    <property type="project" value="UniProtKB-KW"/>
</dbReference>
<keyword evidence="7" id="KW-0436">Ligase</keyword>
<feature type="domain" description="O-antigen ligase-related" evidence="6">
    <location>
        <begin position="239"/>
        <end position="386"/>
    </location>
</feature>
<feature type="transmembrane region" description="Helical" evidence="5">
    <location>
        <begin position="378"/>
        <end position="398"/>
    </location>
</feature>
<name>A0ABM7S1Y0_9FLAO</name>
<dbReference type="PANTHER" id="PTHR37422">
    <property type="entry name" value="TEICHURONIC ACID BIOSYNTHESIS PROTEIN TUAE"/>
    <property type="match status" value="1"/>
</dbReference>
<evidence type="ECO:0000256" key="5">
    <source>
        <dbReference type="SAM" id="Phobius"/>
    </source>
</evidence>
<proteinExistence type="predicted"/>
<feature type="transmembrane region" description="Helical" evidence="5">
    <location>
        <begin position="281"/>
        <end position="299"/>
    </location>
</feature>
<evidence type="ECO:0000256" key="3">
    <source>
        <dbReference type="ARBA" id="ARBA00022989"/>
    </source>
</evidence>
<feature type="transmembrane region" description="Helical" evidence="5">
    <location>
        <begin position="13"/>
        <end position="46"/>
    </location>
</feature>
<keyword evidence="2 5" id="KW-0812">Transmembrane</keyword>
<comment type="subcellular location">
    <subcellularLocation>
        <location evidence="1">Membrane</location>
        <topology evidence="1">Multi-pass membrane protein</topology>
    </subcellularLocation>
</comment>
<evidence type="ECO:0000259" key="6">
    <source>
        <dbReference type="Pfam" id="PF04932"/>
    </source>
</evidence>
<feature type="transmembrane region" description="Helical" evidence="5">
    <location>
        <begin position="77"/>
        <end position="95"/>
    </location>
</feature>
<protein>
    <submittedName>
        <fullName evidence="7">Ligase</fullName>
    </submittedName>
</protein>
<keyword evidence="3 5" id="KW-1133">Transmembrane helix</keyword>
<feature type="transmembrane region" description="Helical" evidence="5">
    <location>
        <begin position="102"/>
        <end position="120"/>
    </location>
</feature>
<accession>A0ABM7S1Y0</accession>